<feature type="transmembrane region" description="Helical" evidence="1">
    <location>
        <begin position="39"/>
        <end position="57"/>
    </location>
</feature>
<keyword evidence="1" id="KW-1133">Transmembrane helix</keyword>
<accession>A0A5M6D841</accession>
<sequence length="133" mass="15228">MIHSPPLTDQQLRYFGGSLALMLVMFAALAQWRFGADGIATALLVLAVALTLVYYAVPKSRRPIYNGFRALTFPIQWLVLTVILSLIFYVVLTPIGLLLRWSGRDIRRQQPDQASVWSEHRKKQALSRYFETF</sequence>
<keyword evidence="1" id="KW-0472">Membrane</keyword>
<dbReference type="AlphaFoldDB" id="A0A5M6D841"/>
<evidence type="ECO:0000313" key="2">
    <source>
        <dbReference type="EMBL" id="KAA5543718.1"/>
    </source>
</evidence>
<keyword evidence="1" id="KW-0812">Transmembrane</keyword>
<dbReference type="Pfam" id="PF19588">
    <property type="entry name" value="SxtJ"/>
    <property type="match status" value="1"/>
</dbReference>
<gene>
    <name evidence="2" type="ORF">FYK55_11025</name>
</gene>
<dbReference type="RefSeq" id="WP_150076470.1">
    <property type="nucleotide sequence ID" value="NZ_VWOX01000005.1"/>
</dbReference>
<evidence type="ECO:0000256" key="1">
    <source>
        <dbReference type="SAM" id="Phobius"/>
    </source>
</evidence>
<comment type="caution">
    <text evidence="2">The sequence shown here is derived from an EMBL/GenBank/DDBJ whole genome shotgun (WGS) entry which is preliminary data.</text>
</comment>
<feature type="transmembrane region" description="Helical" evidence="1">
    <location>
        <begin position="12"/>
        <end position="32"/>
    </location>
</feature>
<name>A0A5M6D841_9BACT</name>
<dbReference type="EMBL" id="VWOX01000005">
    <property type="protein sequence ID" value="KAA5543718.1"/>
    <property type="molecule type" value="Genomic_DNA"/>
</dbReference>
<dbReference type="InterPro" id="IPR045781">
    <property type="entry name" value="SxtJ"/>
</dbReference>
<feature type="transmembrane region" description="Helical" evidence="1">
    <location>
        <begin position="77"/>
        <end position="99"/>
    </location>
</feature>
<dbReference type="Proteomes" id="UP000324479">
    <property type="component" value="Unassembled WGS sequence"/>
</dbReference>
<reference evidence="2 3" key="1">
    <citation type="submission" date="2019-08" db="EMBL/GenBank/DDBJ databases">
        <authorList>
            <person name="Dhanesh K."/>
            <person name="Kumar G."/>
            <person name="Sasikala C."/>
            <person name="Venkata Ramana C."/>
        </authorList>
    </citation>
    <scope>NUCLEOTIDE SEQUENCE [LARGE SCALE GENOMIC DNA]</scope>
    <source>
        <strain evidence="2 3">JC645</strain>
    </source>
</reference>
<evidence type="ECO:0000313" key="3">
    <source>
        <dbReference type="Proteomes" id="UP000324479"/>
    </source>
</evidence>
<proteinExistence type="predicted"/>
<protein>
    <submittedName>
        <fullName evidence="2">Uncharacterized protein</fullName>
    </submittedName>
</protein>
<keyword evidence="3" id="KW-1185">Reference proteome</keyword>
<organism evidence="2 3">
    <name type="scientific">Roseiconus nitratireducens</name>
    <dbReference type="NCBI Taxonomy" id="2605748"/>
    <lineage>
        <taxon>Bacteria</taxon>
        <taxon>Pseudomonadati</taxon>
        <taxon>Planctomycetota</taxon>
        <taxon>Planctomycetia</taxon>
        <taxon>Pirellulales</taxon>
        <taxon>Pirellulaceae</taxon>
        <taxon>Roseiconus</taxon>
    </lineage>
</organism>